<protein>
    <submittedName>
        <fullName evidence="2">Uncharacterized protein</fullName>
    </submittedName>
</protein>
<organism evidence="2 3">
    <name type="scientific">Iris pallida</name>
    <name type="common">Sweet iris</name>
    <dbReference type="NCBI Taxonomy" id="29817"/>
    <lineage>
        <taxon>Eukaryota</taxon>
        <taxon>Viridiplantae</taxon>
        <taxon>Streptophyta</taxon>
        <taxon>Embryophyta</taxon>
        <taxon>Tracheophyta</taxon>
        <taxon>Spermatophyta</taxon>
        <taxon>Magnoliopsida</taxon>
        <taxon>Liliopsida</taxon>
        <taxon>Asparagales</taxon>
        <taxon>Iridaceae</taxon>
        <taxon>Iridoideae</taxon>
        <taxon>Irideae</taxon>
        <taxon>Iris</taxon>
    </lineage>
</organism>
<gene>
    <name evidence="2" type="ORF">M6B38_179430</name>
</gene>
<name>A0AAX6EN24_IRIPA</name>
<evidence type="ECO:0000256" key="1">
    <source>
        <dbReference type="SAM" id="MobiDB-lite"/>
    </source>
</evidence>
<evidence type="ECO:0000313" key="2">
    <source>
        <dbReference type="EMBL" id="KAJ6805348.1"/>
    </source>
</evidence>
<dbReference type="Proteomes" id="UP001140949">
    <property type="component" value="Unassembled WGS sequence"/>
</dbReference>
<dbReference type="AlphaFoldDB" id="A0AAX6EN24"/>
<dbReference type="EMBL" id="JANAVB010035420">
    <property type="protein sequence ID" value="KAJ6805348.1"/>
    <property type="molecule type" value="Genomic_DNA"/>
</dbReference>
<reference evidence="2" key="2">
    <citation type="submission" date="2023-04" db="EMBL/GenBank/DDBJ databases">
        <authorList>
            <person name="Bruccoleri R.E."/>
            <person name="Oakeley E.J."/>
            <person name="Faust A.-M."/>
            <person name="Dessus-Babus S."/>
            <person name="Altorfer M."/>
            <person name="Burckhardt D."/>
            <person name="Oertli M."/>
            <person name="Naumann U."/>
            <person name="Petersen F."/>
            <person name="Wong J."/>
        </authorList>
    </citation>
    <scope>NUCLEOTIDE SEQUENCE</scope>
    <source>
        <strain evidence="2">GSM-AAB239-AS_SAM_17_03QT</strain>
        <tissue evidence="2">Leaf</tissue>
    </source>
</reference>
<comment type="caution">
    <text evidence="2">The sequence shown here is derived from an EMBL/GenBank/DDBJ whole genome shotgun (WGS) entry which is preliminary data.</text>
</comment>
<feature type="compositionally biased region" description="Pro residues" evidence="1">
    <location>
        <begin position="39"/>
        <end position="50"/>
    </location>
</feature>
<keyword evidence="3" id="KW-1185">Reference proteome</keyword>
<sequence length="50" mass="5387">MKKHQNLSRNLDSPALTPALKEKSQPLLLLSFSSSSPLPNSPQPAPLPPL</sequence>
<evidence type="ECO:0000313" key="3">
    <source>
        <dbReference type="Proteomes" id="UP001140949"/>
    </source>
</evidence>
<proteinExistence type="predicted"/>
<accession>A0AAX6EN24</accession>
<reference evidence="2" key="1">
    <citation type="journal article" date="2023" name="GigaByte">
        <title>Genome assembly of the bearded iris, Iris pallida Lam.</title>
        <authorList>
            <person name="Bruccoleri R.E."/>
            <person name="Oakeley E.J."/>
            <person name="Faust A.M.E."/>
            <person name="Altorfer M."/>
            <person name="Dessus-Babus S."/>
            <person name="Burckhardt D."/>
            <person name="Oertli M."/>
            <person name="Naumann U."/>
            <person name="Petersen F."/>
            <person name="Wong J."/>
        </authorList>
    </citation>
    <scope>NUCLEOTIDE SEQUENCE</scope>
    <source>
        <strain evidence="2">GSM-AAB239-AS_SAM_17_03QT</strain>
    </source>
</reference>
<feature type="region of interest" description="Disordered" evidence="1">
    <location>
        <begin position="31"/>
        <end position="50"/>
    </location>
</feature>